<evidence type="ECO:0000313" key="8">
    <source>
        <dbReference type="EMBL" id="SDO81625.1"/>
    </source>
</evidence>
<protein>
    <submittedName>
        <fullName evidence="8">MFS transporter, UMF1 family</fullName>
    </submittedName>
</protein>
<feature type="transmembrane region" description="Helical" evidence="6">
    <location>
        <begin position="354"/>
        <end position="376"/>
    </location>
</feature>
<dbReference type="SUPFAM" id="SSF103473">
    <property type="entry name" value="MFS general substrate transporter"/>
    <property type="match status" value="1"/>
</dbReference>
<evidence type="ECO:0000313" key="9">
    <source>
        <dbReference type="Proteomes" id="UP000198741"/>
    </source>
</evidence>
<keyword evidence="9" id="KW-1185">Reference proteome</keyword>
<evidence type="ECO:0000256" key="6">
    <source>
        <dbReference type="SAM" id="Phobius"/>
    </source>
</evidence>
<dbReference type="InterPro" id="IPR036259">
    <property type="entry name" value="MFS_trans_sf"/>
</dbReference>
<comment type="subcellular location">
    <subcellularLocation>
        <location evidence="1">Cell membrane</location>
        <topology evidence="1">Multi-pass membrane protein</topology>
    </subcellularLocation>
</comment>
<feature type="transmembrane region" description="Helical" evidence="6">
    <location>
        <begin position="101"/>
        <end position="119"/>
    </location>
</feature>
<feature type="transmembrane region" description="Helical" evidence="6">
    <location>
        <begin position="388"/>
        <end position="414"/>
    </location>
</feature>
<feature type="transmembrane region" description="Helical" evidence="6">
    <location>
        <begin position="69"/>
        <end position="89"/>
    </location>
</feature>
<keyword evidence="5 6" id="KW-0472">Membrane</keyword>
<evidence type="ECO:0000259" key="7">
    <source>
        <dbReference type="PROSITE" id="PS50850"/>
    </source>
</evidence>
<feature type="transmembrane region" description="Helical" evidence="6">
    <location>
        <begin position="277"/>
        <end position="295"/>
    </location>
</feature>
<dbReference type="RefSeq" id="WP_090475866.1">
    <property type="nucleotide sequence ID" value="NZ_LT629710.1"/>
</dbReference>
<dbReference type="PANTHER" id="PTHR23519:SF1">
    <property type="entry name" value="AUTOPHAGY-RELATED PROTEIN 22"/>
    <property type="match status" value="1"/>
</dbReference>
<dbReference type="OrthoDB" id="9768783at2"/>
<evidence type="ECO:0000256" key="3">
    <source>
        <dbReference type="ARBA" id="ARBA00022692"/>
    </source>
</evidence>
<evidence type="ECO:0000256" key="1">
    <source>
        <dbReference type="ARBA" id="ARBA00004651"/>
    </source>
</evidence>
<name>A0A1H0MMU3_9ACTN</name>
<feature type="transmembrane region" description="Helical" evidence="6">
    <location>
        <begin position="301"/>
        <end position="318"/>
    </location>
</feature>
<dbReference type="EMBL" id="LT629710">
    <property type="protein sequence ID" value="SDO81625.1"/>
    <property type="molecule type" value="Genomic_DNA"/>
</dbReference>
<dbReference type="STRING" id="1090615.SAMN04515671_2055"/>
<feature type="transmembrane region" description="Helical" evidence="6">
    <location>
        <begin position="168"/>
        <end position="187"/>
    </location>
</feature>
<evidence type="ECO:0000256" key="5">
    <source>
        <dbReference type="ARBA" id="ARBA00023136"/>
    </source>
</evidence>
<feature type="transmembrane region" description="Helical" evidence="6">
    <location>
        <begin position="330"/>
        <end position="348"/>
    </location>
</feature>
<keyword evidence="2" id="KW-0813">Transport</keyword>
<dbReference type="PANTHER" id="PTHR23519">
    <property type="entry name" value="AUTOPHAGY-RELATED PROTEIN 22"/>
    <property type="match status" value="1"/>
</dbReference>
<dbReference type="InterPro" id="IPR020846">
    <property type="entry name" value="MFS_dom"/>
</dbReference>
<dbReference type="PROSITE" id="PS50850">
    <property type="entry name" value="MFS"/>
    <property type="match status" value="1"/>
</dbReference>
<feature type="transmembrane region" description="Helical" evidence="6">
    <location>
        <begin position="207"/>
        <end position="227"/>
    </location>
</feature>
<evidence type="ECO:0000256" key="4">
    <source>
        <dbReference type="ARBA" id="ARBA00022989"/>
    </source>
</evidence>
<evidence type="ECO:0000256" key="2">
    <source>
        <dbReference type="ARBA" id="ARBA00022448"/>
    </source>
</evidence>
<dbReference type="InterPro" id="IPR050495">
    <property type="entry name" value="ATG22/LtaA_families"/>
</dbReference>
<organism evidence="8 9">
    <name type="scientific">Nakamurella panacisegetis</name>
    <dbReference type="NCBI Taxonomy" id="1090615"/>
    <lineage>
        <taxon>Bacteria</taxon>
        <taxon>Bacillati</taxon>
        <taxon>Actinomycetota</taxon>
        <taxon>Actinomycetes</taxon>
        <taxon>Nakamurellales</taxon>
        <taxon>Nakamurellaceae</taxon>
        <taxon>Nakamurella</taxon>
    </lineage>
</organism>
<dbReference type="Gene3D" id="1.20.1250.20">
    <property type="entry name" value="MFS general substrate transporter like domains"/>
    <property type="match status" value="1"/>
</dbReference>
<proteinExistence type="predicted"/>
<sequence>MDNRVDPPSLRSPGAEGTVTRGQIAAWGLWDWGSSGFNTVIVTFVFSVYLTGSVGTELKAITGASADTWYALSIGVAGLLIAVLAPVTGQRADAEGRRRRSLAVYSALVAITIVGLFWVRDDYHYFFLGAALIGLGSIFFEIAAVFYNSMLRQISTPSNIGRVSGFGWSMGYFGGIFLLLFCYYGFISGDGDTRGFFGVSTAGGLNIRIVALVAAVWFSLSALPVLFKVPEIPPGPKQRRVGFLAAYRILFRDIASLIRTDRPAATFLLASAIFRDGLAGIFHFGAILAATVYGFTAGNVLIFGVAANIVAALGALVAGRFDDLLGPKRVIVFSLAGLLISGSILMFLSGPGPFWVLGLMLCLFVGPAQSASRTFMARLTPPGNEGQMFGLYATTGRAVSFLSPLLFALFAHVIFGADRAGIAGILLVLAVGLVLTLRITAPTDRAVVVTPA</sequence>
<dbReference type="Proteomes" id="UP000198741">
    <property type="component" value="Chromosome I"/>
</dbReference>
<feature type="transmembrane region" description="Helical" evidence="6">
    <location>
        <begin position="29"/>
        <end position="49"/>
    </location>
</feature>
<dbReference type="GO" id="GO:0022857">
    <property type="term" value="F:transmembrane transporter activity"/>
    <property type="evidence" value="ECO:0007669"/>
    <property type="project" value="InterPro"/>
</dbReference>
<feature type="transmembrane region" description="Helical" evidence="6">
    <location>
        <begin position="125"/>
        <end position="147"/>
    </location>
</feature>
<keyword evidence="3 6" id="KW-0812">Transmembrane</keyword>
<feature type="transmembrane region" description="Helical" evidence="6">
    <location>
        <begin position="420"/>
        <end position="437"/>
    </location>
</feature>
<dbReference type="GO" id="GO:0005886">
    <property type="term" value="C:plasma membrane"/>
    <property type="evidence" value="ECO:0007669"/>
    <property type="project" value="UniProtKB-SubCell"/>
</dbReference>
<gene>
    <name evidence="8" type="ORF">SAMN04515671_2055</name>
</gene>
<feature type="domain" description="Major facilitator superfamily (MFS) profile" evidence="7">
    <location>
        <begin position="31"/>
        <end position="444"/>
    </location>
</feature>
<dbReference type="AlphaFoldDB" id="A0A1H0MMU3"/>
<reference evidence="8 9" key="1">
    <citation type="submission" date="2016-10" db="EMBL/GenBank/DDBJ databases">
        <authorList>
            <person name="de Groot N.N."/>
        </authorList>
    </citation>
    <scope>NUCLEOTIDE SEQUENCE [LARGE SCALE GENOMIC DNA]</scope>
    <source>
        <strain evidence="9">P4-7,KCTC 19426,CECT 7604</strain>
    </source>
</reference>
<keyword evidence="4 6" id="KW-1133">Transmembrane helix</keyword>
<dbReference type="InterPro" id="IPR024671">
    <property type="entry name" value="Atg22-like"/>
</dbReference>
<accession>A0A1H0MMU3</accession>
<dbReference type="Pfam" id="PF11700">
    <property type="entry name" value="ATG22"/>
    <property type="match status" value="1"/>
</dbReference>